<keyword evidence="1" id="KW-0472">Membrane</keyword>
<feature type="transmembrane region" description="Helical" evidence="1">
    <location>
        <begin position="93"/>
        <end position="111"/>
    </location>
</feature>
<dbReference type="Pfam" id="PF13687">
    <property type="entry name" value="DUF4153"/>
    <property type="match status" value="1"/>
</dbReference>
<keyword evidence="1" id="KW-0812">Transmembrane</keyword>
<feature type="transmembrane region" description="Helical" evidence="1">
    <location>
        <begin position="340"/>
        <end position="358"/>
    </location>
</feature>
<dbReference type="Proteomes" id="UP000184364">
    <property type="component" value="Unassembled WGS sequence"/>
</dbReference>
<feature type="transmembrane region" description="Helical" evidence="1">
    <location>
        <begin position="132"/>
        <end position="150"/>
    </location>
</feature>
<dbReference type="InterPro" id="IPR025291">
    <property type="entry name" value="DUF4153"/>
</dbReference>
<dbReference type="RefSeq" id="WP_073296371.1">
    <property type="nucleotide sequence ID" value="NZ_FRAV01000038.1"/>
</dbReference>
<accession>A0A1M7H0R5</accession>
<dbReference type="EMBL" id="FRAV01000038">
    <property type="protein sequence ID" value="SHM22175.1"/>
    <property type="molecule type" value="Genomic_DNA"/>
</dbReference>
<feature type="transmembrane region" description="Helical" evidence="1">
    <location>
        <begin position="231"/>
        <end position="250"/>
    </location>
</feature>
<protein>
    <submittedName>
        <fullName evidence="2">Uncharacterized protein</fullName>
    </submittedName>
</protein>
<evidence type="ECO:0000313" key="3">
    <source>
        <dbReference type="Proteomes" id="UP000184364"/>
    </source>
</evidence>
<dbReference type="OrthoDB" id="627992at2"/>
<evidence type="ECO:0000256" key="1">
    <source>
        <dbReference type="SAM" id="Phobius"/>
    </source>
</evidence>
<dbReference type="STRING" id="1302687.SAMN05444267_103840"/>
<feature type="transmembrane region" description="Helical" evidence="1">
    <location>
        <begin position="365"/>
        <end position="387"/>
    </location>
</feature>
<sequence>MKTHHYILLTTLLFVILFYDESVGLNLGILGIIYASLTLYKTPERNRTRTFLILFVTSILSSIAFAWYGDFPSFLAIASSLLLLSYRSKNRRLKILFLIPVFVVNCFTFLCRFFNFDKWLPKRNIPGLWQKALAFVLIPLVLLAIFFGVYSAGSDHFANLFKNIELDINFWQFVSITVLGFFFAFNYWNYSVEKLIYKQNHLLDDNFKEENKIQRSTYSFLDLDAERMSGVISFFSLNILLIFFIATYNYEQFFEAVKTPNQLSAETHERVNAVIVSIVLAILVIMFYFKSSFNFDPKAGLLKILAKIWIVLNIILVLSAMMKNYEYVINSGFTYKRLGVFGFLILSLIGLILTFIKIQMKKRNAFLFNTMIGYVYGTILVCSYFNWGGFITSQNIKSNHFDYYYHKTAVNFNEEYLLKYARENHSEGIEKDIMERVRFYQKESFLSKVIYYQTIK</sequence>
<gene>
    <name evidence="2" type="ORF">SAMN05444267_103840</name>
</gene>
<feature type="transmembrane region" description="Helical" evidence="1">
    <location>
        <begin position="301"/>
        <end position="320"/>
    </location>
</feature>
<evidence type="ECO:0000313" key="2">
    <source>
        <dbReference type="EMBL" id="SHM22175.1"/>
    </source>
</evidence>
<feature type="transmembrane region" description="Helical" evidence="1">
    <location>
        <begin position="170"/>
        <end position="188"/>
    </location>
</feature>
<reference evidence="3" key="1">
    <citation type="submission" date="2016-11" db="EMBL/GenBank/DDBJ databases">
        <authorList>
            <person name="Varghese N."/>
            <person name="Submissions S."/>
        </authorList>
    </citation>
    <scope>NUCLEOTIDE SEQUENCE [LARGE SCALE GENOMIC DNA]</scope>
    <source>
        <strain evidence="3">DSM 26899</strain>
    </source>
</reference>
<feature type="transmembrane region" description="Helical" evidence="1">
    <location>
        <begin position="270"/>
        <end position="289"/>
    </location>
</feature>
<feature type="transmembrane region" description="Helical" evidence="1">
    <location>
        <begin position="51"/>
        <end position="69"/>
    </location>
</feature>
<dbReference type="AlphaFoldDB" id="A0A1M7H0R5"/>
<feature type="transmembrane region" description="Helical" evidence="1">
    <location>
        <begin position="6"/>
        <end position="39"/>
    </location>
</feature>
<name>A0A1M7H0R5_9FLAO</name>
<proteinExistence type="predicted"/>
<keyword evidence="3" id="KW-1185">Reference proteome</keyword>
<organism evidence="2 3">
    <name type="scientific">Chryseobacterium polytrichastri</name>
    <dbReference type="NCBI Taxonomy" id="1302687"/>
    <lineage>
        <taxon>Bacteria</taxon>
        <taxon>Pseudomonadati</taxon>
        <taxon>Bacteroidota</taxon>
        <taxon>Flavobacteriia</taxon>
        <taxon>Flavobacteriales</taxon>
        <taxon>Weeksellaceae</taxon>
        <taxon>Chryseobacterium group</taxon>
        <taxon>Chryseobacterium</taxon>
    </lineage>
</organism>
<keyword evidence="1" id="KW-1133">Transmembrane helix</keyword>